<organism evidence="1 2">
    <name type="scientific">Variovorax rhizosphaerae</name>
    <dbReference type="NCBI Taxonomy" id="1836200"/>
    <lineage>
        <taxon>Bacteria</taxon>
        <taxon>Pseudomonadati</taxon>
        <taxon>Pseudomonadota</taxon>
        <taxon>Betaproteobacteria</taxon>
        <taxon>Burkholderiales</taxon>
        <taxon>Comamonadaceae</taxon>
        <taxon>Variovorax</taxon>
    </lineage>
</organism>
<evidence type="ECO:0000313" key="1">
    <source>
        <dbReference type="EMBL" id="MEJ8852157.1"/>
    </source>
</evidence>
<protein>
    <submittedName>
        <fullName evidence="1">Uncharacterized protein</fullName>
    </submittedName>
</protein>
<dbReference type="EMBL" id="JBBKZT010000032">
    <property type="protein sequence ID" value="MEJ8852157.1"/>
    <property type="molecule type" value="Genomic_DNA"/>
</dbReference>
<evidence type="ECO:0000313" key="2">
    <source>
        <dbReference type="Proteomes" id="UP001385892"/>
    </source>
</evidence>
<gene>
    <name evidence="1" type="ORF">WKW82_36385</name>
</gene>
<name>A0ABU8X098_9BURK</name>
<dbReference type="RefSeq" id="WP_340348051.1">
    <property type="nucleotide sequence ID" value="NZ_JBBKZT010000032.1"/>
</dbReference>
<reference evidence="1 2" key="1">
    <citation type="submission" date="2024-03" db="EMBL/GenBank/DDBJ databases">
        <title>Novel species of the genus Variovorax.</title>
        <authorList>
            <person name="Liu Q."/>
            <person name="Xin Y.-H."/>
        </authorList>
    </citation>
    <scope>NUCLEOTIDE SEQUENCE [LARGE SCALE GENOMIC DNA]</scope>
    <source>
        <strain evidence="1 2">KACC 18900</strain>
    </source>
</reference>
<comment type="caution">
    <text evidence="1">The sequence shown here is derived from an EMBL/GenBank/DDBJ whole genome shotgun (WGS) entry which is preliminary data.</text>
</comment>
<keyword evidence="2" id="KW-1185">Reference proteome</keyword>
<sequence>MGKYVPIRFNDDEASFLERSFAASDDAALGTHIKRVYFDALRPNTDALAGVRSELEKMGSLIRRLERPGDESGDQQLILSVLCGLYVMVRKSVGESIRAQADQAIDVSAIETYLRGR</sequence>
<dbReference type="Proteomes" id="UP001385892">
    <property type="component" value="Unassembled WGS sequence"/>
</dbReference>
<proteinExistence type="predicted"/>
<accession>A0ABU8X098</accession>